<feature type="region of interest" description="Disordered" evidence="1">
    <location>
        <begin position="159"/>
        <end position="180"/>
    </location>
</feature>
<proteinExistence type="predicted"/>
<evidence type="ECO:0000256" key="2">
    <source>
        <dbReference type="SAM" id="Phobius"/>
    </source>
</evidence>
<feature type="compositionally biased region" description="Low complexity" evidence="1">
    <location>
        <begin position="166"/>
        <end position="175"/>
    </location>
</feature>
<evidence type="ECO:0000313" key="3">
    <source>
        <dbReference type="EMBL" id="CDZ25025.1"/>
    </source>
</evidence>
<dbReference type="HOGENOM" id="CLU_1072423_0_0_9"/>
<dbReference type="InterPro" id="IPR014717">
    <property type="entry name" value="Transl_elong_EF1B/ribsomal_bS6"/>
</dbReference>
<keyword evidence="2" id="KW-0812">Transmembrane</keyword>
<dbReference type="Gene3D" id="3.30.70.60">
    <property type="match status" value="1"/>
</dbReference>
<organism evidence="3 4">
    <name type="scientific">[Clostridium] cellulosi</name>
    <dbReference type="NCBI Taxonomy" id="29343"/>
    <lineage>
        <taxon>Bacteria</taxon>
        <taxon>Bacillati</taxon>
        <taxon>Bacillota</taxon>
        <taxon>Clostridia</taxon>
        <taxon>Eubacteriales</taxon>
        <taxon>Oscillospiraceae</taxon>
        <taxon>Oscillospiraceae incertae sedis</taxon>
    </lineage>
</organism>
<evidence type="ECO:0000256" key="1">
    <source>
        <dbReference type="SAM" id="MobiDB-lite"/>
    </source>
</evidence>
<name>A0A078KV22_9FIRM</name>
<dbReference type="Proteomes" id="UP000032431">
    <property type="component" value="Chromosome I"/>
</dbReference>
<dbReference type="OrthoDB" id="10017279at2"/>
<dbReference type="AlphaFoldDB" id="A0A078KV22"/>
<dbReference type="PATRIC" id="fig|29343.3.peg.2028"/>
<dbReference type="EMBL" id="LM995447">
    <property type="protein sequence ID" value="CDZ25025.1"/>
    <property type="molecule type" value="Genomic_DNA"/>
</dbReference>
<gene>
    <name evidence="3" type="ORF">CCDG5_1933</name>
</gene>
<reference evidence="4" key="1">
    <citation type="submission" date="2014-07" db="EMBL/GenBank/DDBJ databases">
        <authorList>
            <person name="Wibberg D."/>
        </authorList>
    </citation>
    <scope>NUCLEOTIDE SEQUENCE [LARGE SCALE GENOMIC DNA]</scope>
    <source>
        <strain evidence="4">DG5</strain>
    </source>
</reference>
<sequence length="259" mass="27860">MNINLSRREKILILTAAITAIVLLGFKFLILPAADEYTINAAKLAESSMDVNTVKIQQADAKGIEEQLKNEYDETNAVASPLLPPIDKPSLNVWLVNIAKGSGLTVNSVEISDPVAANPGVPLSKDGGGKTDNSSTSSEIEYNLKTYAEIAKGTATPSQIANANASSSKPSKSSSEQSNDAEMVTVKLTAAGSYQNVKYFLDAIKDTKKYIVVNSFDFSGKEDNLTINIKLECYGAEKLTDDDTFKWELPAPSGQQDIM</sequence>
<dbReference type="KEGG" id="ccel:CCDG5_1933"/>
<feature type="region of interest" description="Disordered" evidence="1">
    <location>
        <begin position="117"/>
        <end position="137"/>
    </location>
</feature>
<feature type="transmembrane region" description="Helical" evidence="2">
    <location>
        <begin position="12"/>
        <end position="34"/>
    </location>
</feature>
<keyword evidence="4" id="KW-1185">Reference proteome</keyword>
<dbReference type="STRING" id="29343.CCDG5_1933"/>
<keyword evidence="2" id="KW-1133">Transmembrane helix</keyword>
<keyword evidence="2" id="KW-0472">Membrane</keyword>
<protein>
    <submittedName>
        <fullName evidence="3">Uncharacterized protein</fullName>
    </submittedName>
</protein>
<accession>A0A078KV22</accession>
<evidence type="ECO:0000313" key="4">
    <source>
        <dbReference type="Proteomes" id="UP000032431"/>
    </source>
</evidence>